<name>A0ABD2NZA9_9CUCU</name>
<feature type="non-terminal residue" evidence="1">
    <location>
        <position position="110"/>
    </location>
</feature>
<dbReference type="EMBL" id="JABFTP020000165">
    <property type="protein sequence ID" value="KAL3284041.1"/>
    <property type="molecule type" value="Genomic_DNA"/>
</dbReference>
<reference evidence="1 2" key="1">
    <citation type="journal article" date="2021" name="BMC Biol.">
        <title>Horizontally acquired antibacterial genes associated with adaptive radiation of ladybird beetles.</title>
        <authorList>
            <person name="Li H.S."/>
            <person name="Tang X.F."/>
            <person name="Huang Y.H."/>
            <person name="Xu Z.Y."/>
            <person name="Chen M.L."/>
            <person name="Du X.Y."/>
            <person name="Qiu B.Y."/>
            <person name="Chen P.T."/>
            <person name="Zhang W."/>
            <person name="Slipinski A."/>
            <person name="Escalona H.E."/>
            <person name="Waterhouse R.M."/>
            <person name="Zwick A."/>
            <person name="Pang H."/>
        </authorList>
    </citation>
    <scope>NUCLEOTIDE SEQUENCE [LARGE SCALE GENOMIC DNA]</scope>
    <source>
        <strain evidence="1">SYSU2018</strain>
    </source>
</reference>
<dbReference type="Proteomes" id="UP001516400">
    <property type="component" value="Unassembled WGS sequence"/>
</dbReference>
<evidence type="ECO:0000313" key="1">
    <source>
        <dbReference type="EMBL" id="KAL3284041.1"/>
    </source>
</evidence>
<keyword evidence="2" id="KW-1185">Reference proteome</keyword>
<organism evidence="1 2">
    <name type="scientific">Cryptolaemus montrouzieri</name>
    <dbReference type="NCBI Taxonomy" id="559131"/>
    <lineage>
        <taxon>Eukaryota</taxon>
        <taxon>Metazoa</taxon>
        <taxon>Ecdysozoa</taxon>
        <taxon>Arthropoda</taxon>
        <taxon>Hexapoda</taxon>
        <taxon>Insecta</taxon>
        <taxon>Pterygota</taxon>
        <taxon>Neoptera</taxon>
        <taxon>Endopterygota</taxon>
        <taxon>Coleoptera</taxon>
        <taxon>Polyphaga</taxon>
        <taxon>Cucujiformia</taxon>
        <taxon>Coccinelloidea</taxon>
        <taxon>Coccinellidae</taxon>
        <taxon>Scymninae</taxon>
        <taxon>Scymnini</taxon>
        <taxon>Cryptolaemus</taxon>
    </lineage>
</organism>
<proteinExistence type="predicted"/>
<evidence type="ECO:0000313" key="2">
    <source>
        <dbReference type="Proteomes" id="UP001516400"/>
    </source>
</evidence>
<sequence length="110" mass="12251">MSRKGAEKEDFSMMMGVAKQLASSSKRQAGTKALEVEESMKERIRPKQIPLALHLCDRCSAGEDRANLFADLFSDIHLSFTKNNLTRALLADIKGAYDNSSLDVLQTEMQ</sequence>
<protein>
    <submittedName>
        <fullName evidence="1">Uncharacterized protein</fullName>
    </submittedName>
</protein>
<dbReference type="AlphaFoldDB" id="A0ABD2NZA9"/>
<gene>
    <name evidence="1" type="ORF">HHI36_018211</name>
</gene>
<comment type="caution">
    <text evidence="1">The sequence shown here is derived from an EMBL/GenBank/DDBJ whole genome shotgun (WGS) entry which is preliminary data.</text>
</comment>
<accession>A0ABD2NZA9</accession>